<keyword evidence="3" id="KW-1185">Reference proteome</keyword>
<organism evidence="2 3">
    <name type="scientific">Asbolus verrucosus</name>
    <name type="common">Desert ironclad beetle</name>
    <dbReference type="NCBI Taxonomy" id="1661398"/>
    <lineage>
        <taxon>Eukaryota</taxon>
        <taxon>Metazoa</taxon>
        <taxon>Ecdysozoa</taxon>
        <taxon>Arthropoda</taxon>
        <taxon>Hexapoda</taxon>
        <taxon>Insecta</taxon>
        <taxon>Pterygota</taxon>
        <taxon>Neoptera</taxon>
        <taxon>Endopterygota</taxon>
        <taxon>Coleoptera</taxon>
        <taxon>Polyphaga</taxon>
        <taxon>Cucujiformia</taxon>
        <taxon>Tenebrionidae</taxon>
        <taxon>Pimeliinae</taxon>
        <taxon>Asbolus</taxon>
    </lineage>
</organism>
<feature type="region of interest" description="Disordered" evidence="1">
    <location>
        <begin position="21"/>
        <end position="46"/>
    </location>
</feature>
<protein>
    <submittedName>
        <fullName evidence="2">Uncharacterized protein</fullName>
    </submittedName>
</protein>
<proteinExistence type="predicted"/>
<dbReference type="EMBL" id="QDEB01023409">
    <property type="protein sequence ID" value="RZC40755.1"/>
    <property type="molecule type" value="Genomic_DNA"/>
</dbReference>
<evidence type="ECO:0000313" key="2">
    <source>
        <dbReference type="EMBL" id="RZC40755.1"/>
    </source>
</evidence>
<reference evidence="2 3" key="1">
    <citation type="submission" date="2017-03" db="EMBL/GenBank/DDBJ databases">
        <title>Genome of the blue death feigning beetle - Asbolus verrucosus.</title>
        <authorList>
            <person name="Rider S.D."/>
        </authorList>
    </citation>
    <scope>NUCLEOTIDE SEQUENCE [LARGE SCALE GENOMIC DNA]</scope>
    <source>
        <strain evidence="2">Butters</strain>
        <tissue evidence="2">Head and leg muscle</tissue>
    </source>
</reference>
<gene>
    <name evidence="2" type="ORF">BDFB_008809</name>
</gene>
<accession>A0A482W725</accession>
<evidence type="ECO:0000313" key="3">
    <source>
        <dbReference type="Proteomes" id="UP000292052"/>
    </source>
</evidence>
<evidence type="ECO:0000256" key="1">
    <source>
        <dbReference type="SAM" id="MobiDB-lite"/>
    </source>
</evidence>
<feature type="compositionally biased region" description="Basic and acidic residues" evidence="1">
    <location>
        <begin position="21"/>
        <end position="33"/>
    </location>
</feature>
<name>A0A482W725_ASBVE</name>
<sequence>MLQPIKLHFHNLFKHPIKSDRNRFGVSSEDRKPAPTPSSRKPFSKCIPKLRRHPHCLIALTVAKDKFLIFKVLIYEIVSVVKAHVTLEAPSIATTEETQVNVISKKLVVHEDYDSVEITNDIARRR</sequence>
<comment type="caution">
    <text evidence="2">The sequence shown here is derived from an EMBL/GenBank/DDBJ whole genome shotgun (WGS) entry which is preliminary data.</text>
</comment>
<dbReference type="AlphaFoldDB" id="A0A482W725"/>
<dbReference type="Proteomes" id="UP000292052">
    <property type="component" value="Unassembled WGS sequence"/>
</dbReference>